<name>A0A4R1LNU6_9SPHI</name>
<keyword evidence="3" id="KW-1134">Transmembrane beta strand</keyword>
<reference evidence="9 10" key="1">
    <citation type="submission" date="2019-03" db="EMBL/GenBank/DDBJ databases">
        <title>Genomic Encyclopedia of Archaeal and Bacterial Type Strains, Phase II (KMG-II): from individual species to whole genera.</title>
        <authorList>
            <person name="Goeker M."/>
        </authorList>
    </citation>
    <scope>NUCLEOTIDE SEQUENCE [LARGE SCALE GENOMIC DNA]</scope>
    <source>
        <strain evidence="9 10">DSM 22554</strain>
    </source>
</reference>
<evidence type="ECO:0000256" key="1">
    <source>
        <dbReference type="ARBA" id="ARBA00004571"/>
    </source>
</evidence>
<evidence type="ECO:0000313" key="9">
    <source>
        <dbReference type="EMBL" id="TCK80728.1"/>
    </source>
</evidence>
<feature type="chain" id="PRO_5020955567" evidence="8">
    <location>
        <begin position="19"/>
        <end position="413"/>
    </location>
</feature>
<keyword evidence="4" id="KW-0812">Transmembrane</keyword>
<dbReference type="PANTHER" id="PTHR35093">
    <property type="entry name" value="OUTER MEMBRANE PROTEIN NMB0088-RELATED"/>
    <property type="match status" value="1"/>
</dbReference>
<dbReference type="AlphaFoldDB" id="A0A4R1LNU6"/>
<dbReference type="SUPFAM" id="SSF56935">
    <property type="entry name" value="Porins"/>
    <property type="match status" value="1"/>
</dbReference>
<comment type="subcellular location">
    <subcellularLocation>
        <location evidence="1">Cell outer membrane</location>
        <topology evidence="1">Multi-pass membrane protein</topology>
    </subcellularLocation>
</comment>
<dbReference type="Gene3D" id="2.40.160.60">
    <property type="entry name" value="Outer membrane protein transport protein (OMPP1/FadL/TodX)"/>
    <property type="match status" value="1"/>
</dbReference>
<dbReference type="GO" id="GO:0009279">
    <property type="term" value="C:cell outer membrane"/>
    <property type="evidence" value="ECO:0007669"/>
    <property type="project" value="UniProtKB-SubCell"/>
</dbReference>
<dbReference type="RefSeq" id="WP_132225326.1">
    <property type="nucleotide sequence ID" value="NZ_SMGO01000003.1"/>
</dbReference>
<dbReference type="Pfam" id="PF03349">
    <property type="entry name" value="Toluene_X"/>
    <property type="match status" value="1"/>
</dbReference>
<organism evidence="9 10">
    <name type="scientific">Albibacterium bauzanense</name>
    <dbReference type="NCBI Taxonomy" id="653929"/>
    <lineage>
        <taxon>Bacteria</taxon>
        <taxon>Pseudomonadati</taxon>
        <taxon>Bacteroidota</taxon>
        <taxon>Sphingobacteriia</taxon>
        <taxon>Sphingobacteriales</taxon>
        <taxon>Sphingobacteriaceae</taxon>
        <taxon>Albibacterium</taxon>
    </lineage>
</organism>
<keyword evidence="6" id="KW-0472">Membrane</keyword>
<evidence type="ECO:0000256" key="7">
    <source>
        <dbReference type="ARBA" id="ARBA00023237"/>
    </source>
</evidence>
<proteinExistence type="inferred from homology"/>
<keyword evidence="5 8" id="KW-0732">Signal</keyword>
<comment type="caution">
    <text evidence="9">The sequence shown here is derived from an EMBL/GenBank/DDBJ whole genome shotgun (WGS) entry which is preliminary data.</text>
</comment>
<evidence type="ECO:0000256" key="4">
    <source>
        <dbReference type="ARBA" id="ARBA00022692"/>
    </source>
</evidence>
<evidence type="ECO:0000313" key="10">
    <source>
        <dbReference type="Proteomes" id="UP000294616"/>
    </source>
</evidence>
<evidence type="ECO:0000256" key="2">
    <source>
        <dbReference type="ARBA" id="ARBA00008163"/>
    </source>
</evidence>
<dbReference type="OrthoDB" id="9922at2"/>
<dbReference type="GO" id="GO:0015483">
    <property type="term" value="F:long-chain fatty acid transporting porin activity"/>
    <property type="evidence" value="ECO:0007669"/>
    <property type="project" value="TreeGrafter"/>
</dbReference>
<gene>
    <name evidence="9" type="ORF">C8N28_2475</name>
</gene>
<feature type="signal peptide" evidence="8">
    <location>
        <begin position="1"/>
        <end position="18"/>
    </location>
</feature>
<sequence>MKKLILALFLCSPALLFAQSFQVNLQGVKQSAMAGAGAALILDESTVFFNPGAMSLVHENSVSVGMYAAMFRPSFKADGSTDTEHVKNKIATPFAAYALWGPDQAKWKVGLGIYTPFGGLVEWDKSWSGKYSLTSVDLKAIYFQPTFSYRITENFGIGLGLIYNYGEVDLRQAIPLVLSDGSDANAQLTGTGKGYGWNAGLYYKTQNGISIALVHHSKVTTKLKNGDAIFNVPEPYKPVFPEGNTFDSEIPLPSTTTLALGIPVSERTSIAIDGSFVNWKVYKELVFDYSMNTPALQDTRSERNYGNGGSIKLGVQHYTTDKLTLRAGTAYLFTPVKDGYVTPDAPDSDAIVLSAGFGYKASPNWEINANMMYGNNQSRTGDLNSETGIPETYKSGTYKIHAFSPGLSVAYRW</sequence>
<dbReference type="PANTHER" id="PTHR35093:SF8">
    <property type="entry name" value="OUTER MEMBRANE PROTEIN NMB0088-RELATED"/>
    <property type="match status" value="1"/>
</dbReference>
<keyword evidence="7" id="KW-0998">Cell outer membrane</keyword>
<evidence type="ECO:0000256" key="3">
    <source>
        <dbReference type="ARBA" id="ARBA00022452"/>
    </source>
</evidence>
<comment type="similarity">
    <text evidence="2">Belongs to the OmpP1/FadL family.</text>
</comment>
<dbReference type="EMBL" id="SMGO01000003">
    <property type="protein sequence ID" value="TCK80728.1"/>
    <property type="molecule type" value="Genomic_DNA"/>
</dbReference>
<protein>
    <submittedName>
        <fullName evidence="9">Long-chain fatty acid transport protein</fullName>
    </submittedName>
</protein>
<keyword evidence="10" id="KW-1185">Reference proteome</keyword>
<evidence type="ECO:0000256" key="8">
    <source>
        <dbReference type="SAM" id="SignalP"/>
    </source>
</evidence>
<evidence type="ECO:0000256" key="6">
    <source>
        <dbReference type="ARBA" id="ARBA00023136"/>
    </source>
</evidence>
<accession>A0A4R1LNU6</accession>
<dbReference type="InterPro" id="IPR005017">
    <property type="entry name" value="OMPP1/FadL/TodX"/>
</dbReference>
<evidence type="ECO:0000256" key="5">
    <source>
        <dbReference type="ARBA" id="ARBA00022729"/>
    </source>
</evidence>
<dbReference type="Proteomes" id="UP000294616">
    <property type="component" value="Unassembled WGS sequence"/>
</dbReference>